<feature type="transmembrane region" description="Helical" evidence="1">
    <location>
        <begin position="127"/>
        <end position="147"/>
    </location>
</feature>
<dbReference type="Proteomes" id="UP001221757">
    <property type="component" value="Unassembled WGS sequence"/>
</dbReference>
<accession>A0AAD7F9V0</accession>
<proteinExistence type="predicted"/>
<sequence length="307" mass="34638">MRPQGPSPPSEPITPDVIILGEDLLAFKMYFAGCFTLLFFDFFLTLGDEVDYVWKARKTPMFYIFLMNRYCPMAFCIITFIYFSILELRSNCNRFAIVEWLQTLLIVVPAEVVLILRIYALTKRNSYLSGFLVSLILVECVIVFYAMSLPGTNNALTLPHVPIDPFHVCILYSDPKMDTAYLSTSIAFDCIVFTITIAATVNNSVHRSHPSILETIRWDGTLYFCVILSGNVVWMALAVNGRPGLKLMNAQPSMYLTSVMINRLTLSIRKAALDAQTTTTVIDWPGDIFPPNPTHDISAFRCVSTLH</sequence>
<feature type="domain" description="DUF6533" evidence="2">
    <location>
        <begin position="33"/>
        <end position="73"/>
    </location>
</feature>
<reference evidence="3" key="1">
    <citation type="submission" date="2023-03" db="EMBL/GenBank/DDBJ databases">
        <title>Massive genome expansion in bonnet fungi (Mycena s.s.) driven by repeated elements and novel gene families across ecological guilds.</title>
        <authorList>
            <consortium name="Lawrence Berkeley National Laboratory"/>
            <person name="Harder C.B."/>
            <person name="Miyauchi S."/>
            <person name="Viragh M."/>
            <person name="Kuo A."/>
            <person name="Thoen E."/>
            <person name="Andreopoulos B."/>
            <person name="Lu D."/>
            <person name="Skrede I."/>
            <person name="Drula E."/>
            <person name="Henrissat B."/>
            <person name="Morin E."/>
            <person name="Kohler A."/>
            <person name="Barry K."/>
            <person name="LaButti K."/>
            <person name="Morin E."/>
            <person name="Salamov A."/>
            <person name="Lipzen A."/>
            <person name="Mereny Z."/>
            <person name="Hegedus B."/>
            <person name="Baldrian P."/>
            <person name="Stursova M."/>
            <person name="Weitz H."/>
            <person name="Taylor A."/>
            <person name="Grigoriev I.V."/>
            <person name="Nagy L.G."/>
            <person name="Martin F."/>
            <person name="Kauserud H."/>
        </authorList>
    </citation>
    <scope>NUCLEOTIDE SEQUENCE</scope>
    <source>
        <strain evidence="3">CBHHK067</strain>
    </source>
</reference>
<gene>
    <name evidence="3" type="ORF">B0H17DRAFT_721077</name>
</gene>
<feature type="transmembrane region" description="Helical" evidence="1">
    <location>
        <begin position="62"/>
        <end position="85"/>
    </location>
</feature>
<name>A0AAD7F9V0_MYCRO</name>
<evidence type="ECO:0000256" key="1">
    <source>
        <dbReference type="SAM" id="Phobius"/>
    </source>
</evidence>
<keyword evidence="4" id="KW-1185">Reference proteome</keyword>
<keyword evidence="1" id="KW-0472">Membrane</keyword>
<dbReference type="AlphaFoldDB" id="A0AAD7F9V0"/>
<dbReference type="InterPro" id="IPR045340">
    <property type="entry name" value="DUF6533"/>
</dbReference>
<comment type="caution">
    <text evidence="3">The sequence shown here is derived from an EMBL/GenBank/DDBJ whole genome shotgun (WGS) entry which is preliminary data.</text>
</comment>
<protein>
    <recommendedName>
        <fullName evidence="2">DUF6533 domain-containing protein</fullName>
    </recommendedName>
</protein>
<organism evidence="3 4">
    <name type="scientific">Mycena rosella</name>
    <name type="common">Pink bonnet</name>
    <name type="synonym">Agaricus rosellus</name>
    <dbReference type="NCBI Taxonomy" id="1033263"/>
    <lineage>
        <taxon>Eukaryota</taxon>
        <taxon>Fungi</taxon>
        <taxon>Dikarya</taxon>
        <taxon>Basidiomycota</taxon>
        <taxon>Agaricomycotina</taxon>
        <taxon>Agaricomycetes</taxon>
        <taxon>Agaricomycetidae</taxon>
        <taxon>Agaricales</taxon>
        <taxon>Marasmiineae</taxon>
        <taxon>Mycenaceae</taxon>
        <taxon>Mycena</taxon>
    </lineage>
</organism>
<evidence type="ECO:0000259" key="2">
    <source>
        <dbReference type="Pfam" id="PF20151"/>
    </source>
</evidence>
<evidence type="ECO:0000313" key="3">
    <source>
        <dbReference type="EMBL" id="KAJ7611150.1"/>
    </source>
</evidence>
<keyword evidence="1" id="KW-1133">Transmembrane helix</keyword>
<dbReference type="Pfam" id="PF20151">
    <property type="entry name" value="DUF6533"/>
    <property type="match status" value="1"/>
</dbReference>
<evidence type="ECO:0000313" key="4">
    <source>
        <dbReference type="Proteomes" id="UP001221757"/>
    </source>
</evidence>
<feature type="transmembrane region" description="Helical" evidence="1">
    <location>
        <begin position="29"/>
        <end position="50"/>
    </location>
</feature>
<keyword evidence="1" id="KW-0812">Transmembrane</keyword>
<feature type="transmembrane region" description="Helical" evidence="1">
    <location>
        <begin position="180"/>
        <end position="201"/>
    </location>
</feature>
<dbReference type="EMBL" id="JARKIE010000980">
    <property type="protein sequence ID" value="KAJ7611150.1"/>
    <property type="molecule type" value="Genomic_DNA"/>
</dbReference>
<feature type="transmembrane region" description="Helical" evidence="1">
    <location>
        <begin position="97"/>
        <end position="120"/>
    </location>
</feature>
<feature type="transmembrane region" description="Helical" evidence="1">
    <location>
        <begin position="221"/>
        <end position="239"/>
    </location>
</feature>